<evidence type="ECO:0000256" key="12">
    <source>
        <dbReference type="SAM" id="MobiDB-lite"/>
    </source>
</evidence>
<keyword evidence="2 11" id="KW-0723">Serine/threonine-protein kinase</keyword>
<keyword evidence="4" id="KW-0808">Transferase</keyword>
<name>A0ABQ7A8E6_BRACR</name>
<feature type="region of interest" description="Disordered" evidence="12">
    <location>
        <begin position="382"/>
        <end position="412"/>
    </location>
</feature>
<dbReference type="SMART" id="SM00220">
    <property type="entry name" value="S_TKc"/>
    <property type="match status" value="1"/>
</dbReference>
<dbReference type="PROSITE" id="PS00108">
    <property type="entry name" value="PROTEIN_KINASE_ST"/>
    <property type="match status" value="1"/>
</dbReference>
<dbReference type="Pfam" id="PF00069">
    <property type="entry name" value="Pkinase"/>
    <property type="match status" value="2"/>
</dbReference>
<feature type="non-terminal residue" evidence="14">
    <location>
        <position position="481"/>
    </location>
</feature>
<dbReference type="PANTHER" id="PTHR24056:SF553">
    <property type="entry name" value="CYCLIN-DEPENDENT KINASE D-3"/>
    <property type="match status" value="1"/>
</dbReference>
<accession>A0ABQ7A8E6</accession>
<dbReference type="PROSITE" id="PS50011">
    <property type="entry name" value="PROTEIN_KINASE_DOM"/>
    <property type="match status" value="1"/>
</dbReference>
<comment type="caution">
    <text evidence="14">The sequence shown here is derived from an EMBL/GenBank/DDBJ whole genome shotgun (WGS) entry which is preliminary data.</text>
</comment>
<dbReference type="InterPro" id="IPR050108">
    <property type="entry name" value="CDK"/>
</dbReference>
<gene>
    <name evidence="14" type="ORF">DY000_02055035</name>
</gene>
<feature type="domain" description="Protein kinase" evidence="13">
    <location>
        <begin position="14"/>
        <end position="382"/>
    </location>
</feature>
<evidence type="ECO:0000256" key="9">
    <source>
        <dbReference type="ARBA" id="ARBA00048367"/>
    </source>
</evidence>
<dbReference type="Proteomes" id="UP000266723">
    <property type="component" value="Unassembled WGS sequence"/>
</dbReference>
<keyword evidence="3" id="KW-0597">Phosphoprotein</keyword>
<dbReference type="EMBL" id="QGKV02002055">
    <property type="protein sequence ID" value="KAF3493920.1"/>
    <property type="molecule type" value="Genomic_DNA"/>
</dbReference>
<evidence type="ECO:0000256" key="8">
    <source>
        <dbReference type="ARBA" id="ARBA00047811"/>
    </source>
</evidence>
<evidence type="ECO:0000256" key="2">
    <source>
        <dbReference type="ARBA" id="ARBA00022527"/>
    </source>
</evidence>
<evidence type="ECO:0000256" key="11">
    <source>
        <dbReference type="RuleBase" id="RU000304"/>
    </source>
</evidence>
<feature type="compositionally biased region" description="Basic and acidic residues" evidence="12">
    <location>
        <begin position="399"/>
        <end position="412"/>
    </location>
</feature>
<organism evidence="14 15">
    <name type="scientific">Brassica cretica</name>
    <name type="common">Mustard</name>
    <dbReference type="NCBI Taxonomy" id="69181"/>
    <lineage>
        <taxon>Eukaryota</taxon>
        <taxon>Viridiplantae</taxon>
        <taxon>Streptophyta</taxon>
        <taxon>Embryophyta</taxon>
        <taxon>Tracheophyta</taxon>
        <taxon>Spermatophyta</taxon>
        <taxon>Magnoliopsida</taxon>
        <taxon>eudicotyledons</taxon>
        <taxon>Gunneridae</taxon>
        <taxon>Pentapetalae</taxon>
        <taxon>rosids</taxon>
        <taxon>malvids</taxon>
        <taxon>Brassicales</taxon>
        <taxon>Brassicaceae</taxon>
        <taxon>Brassiceae</taxon>
        <taxon>Brassica</taxon>
    </lineage>
</organism>
<dbReference type="InterPro" id="IPR037770">
    <property type="entry name" value="CDK7"/>
</dbReference>
<proteinExistence type="inferred from homology"/>
<comment type="catalytic activity">
    <reaction evidence="8">
        <text>L-threonyl-[protein] + ATP = O-phospho-L-threonyl-[protein] + ADP + H(+)</text>
        <dbReference type="Rhea" id="RHEA:46608"/>
        <dbReference type="Rhea" id="RHEA-COMP:11060"/>
        <dbReference type="Rhea" id="RHEA-COMP:11605"/>
        <dbReference type="ChEBI" id="CHEBI:15378"/>
        <dbReference type="ChEBI" id="CHEBI:30013"/>
        <dbReference type="ChEBI" id="CHEBI:30616"/>
        <dbReference type="ChEBI" id="CHEBI:61977"/>
        <dbReference type="ChEBI" id="CHEBI:456216"/>
        <dbReference type="EC" id="2.7.11.22"/>
    </reaction>
</comment>
<dbReference type="InterPro" id="IPR000719">
    <property type="entry name" value="Prot_kinase_dom"/>
</dbReference>
<feature type="region of interest" description="Disordered" evidence="12">
    <location>
        <begin position="427"/>
        <end position="481"/>
    </location>
</feature>
<dbReference type="InterPro" id="IPR011009">
    <property type="entry name" value="Kinase-like_dom_sf"/>
</dbReference>
<evidence type="ECO:0000256" key="7">
    <source>
        <dbReference type="ARBA" id="ARBA00022840"/>
    </source>
</evidence>
<comment type="catalytic activity">
    <reaction evidence="9">
        <text>L-seryl-[protein] + ATP = O-phospho-L-seryl-[protein] + ADP + H(+)</text>
        <dbReference type="Rhea" id="RHEA:17989"/>
        <dbReference type="Rhea" id="RHEA-COMP:9863"/>
        <dbReference type="Rhea" id="RHEA-COMP:11604"/>
        <dbReference type="ChEBI" id="CHEBI:15378"/>
        <dbReference type="ChEBI" id="CHEBI:29999"/>
        <dbReference type="ChEBI" id="CHEBI:30616"/>
        <dbReference type="ChEBI" id="CHEBI:83421"/>
        <dbReference type="ChEBI" id="CHEBI:456216"/>
        <dbReference type="EC" id="2.7.11.22"/>
    </reaction>
</comment>
<evidence type="ECO:0000313" key="14">
    <source>
        <dbReference type="EMBL" id="KAF3493920.1"/>
    </source>
</evidence>
<comment type="similarity">
    <text evidence="1">Belongs to the protein kinase superfamily. CMGC Ser/Thr protein kinase family. CDC2/CDKX subfamily.</text>
</comment>
<protein>
    <recommendedName>
        <fullName evidence="13">Protein kinase domain-containing protein</fullName>
    </recommendedName>
</protein>
<dbReference type="InterPro" id="IPR017441">
    <property type="entry name" value="Protein_kinase_ATP_BS"/>
</dbReference>
<keyword evidence="15" id="KW-1185">Reference proteome</keyword>
<dbReference type="PANTHER" id="PTHR24056">
    <property type="entry name" value="CELL DIVISION PROTEIN KINASE"/>
    <property type="match status" value="1"/>
</dbReference>
<feature type="binding site" evidence="10">
    <location>
        <position position="49"/>
    </location>
    <ligand>
        <name>ATP</name>
        <dbReference type="ChEBI" id="CHEBI:30616"/>
    </ligand>
</feature>
<evidence type="ECO:0000259" key="13">
    <source>
        <dbReference type="PROSITE" id="PS50011"/>
    </source>
</evidence>
<sequence>MEEMEQRKKVADRYLKQEVLGQGTYGVVFKATDTKTGETVAIKKIRIGKQKEGVNITALREIKMLKELKHPHIILLIDAFPHKQNLHLVFEFMETDLEGVIRDSNMFLSPADVKSYLLMTLKGLAYCHEKRVLHRDMKPNNLLIGPDGQLKLADFGLARLFGSPDRKFTHQVFARWYRAPELLFGAKQYGAAVDVWAAGCIFAELLLRRPFLQLKLADFGLARLFGSPDRKFTHQMPNAPYFVFFSRYLHILIYLMMPQVFARWYRAPELLFGAKQYGAAVDVWAAGCIFAELLLRRPFLQGNSDIDQLSKIFAAFGTPKADQWPDMKNLPDYVEYQFVPAPSLRSLFPTVSEDALDLLSKMFTYDPKARISVTQALEHRYFTSAPSPTDPSKLPKPIRKQESKASYGKHEAIKVISPPHKIRRVMPERGRLDGMKSRVDKDQPAPMSLDFTILAERPPNRPTITSADRSHLKRKLDLDFQ</sequence>
<dbReference type="PROSITE" id="PS00107">
    <property type="entry name" value="PROTEIN_KINASE_ATP"/>
    <property type="match status" value="1"/>
</dbReference>
<dbReference type="Gene3D" id="3.30.200.20">
    <property type="entry name" value="Phosphorylase Kinase, domain 1"/>
    <property type="match status" value="1"/>
</dbReference>
<evidence type="ECO:0000256" key="1">
    <source>
        <dbReference type="ARBA" id="ARBA00006485"/>
    </source>
</evidence>
<evidence type="ECO:0000256" key="4">
    <source>
        <dbReference type="ARBA" id="ARBA00022679"/>
    </source>
</evidence>
<feature type="compositionally biased region" description="Basic and acidic residues" evidence="12">
    <location>
        <begin position="427"/>
        <end position="443"/>
    </location>
</feature>
<evidence type="ECO:0000313" key="15">
    <source>
        <dbReference type="Proteomes" id="UP000266723"/>
    </source>
</evidence>
<keyword evidence="5 10" id="KW-0547">Nucleotide-binding</keyword>
<evidence type="ECO:0000256" key="3">
    <source>
        <dbReference type="ARBA" id="ARBA00022553"/>
    </source>
</evidence>
<keyword evidence="6" id="KW-0418">Kinase</keyword>
<dbReference type="SUPFAM" id="SSF56112">
    <property type="entry name" value="Protein kinase-like (PK-like)"/>
    <property type="match status" value="2"/>
</dbReference>
<reference evidence="14 15" key="1">
    <citation type="journal article" date="2020" name="BMC Genomics">
        <title>Intraspecific diversification of the crop wild relative Brassica cretica Lam. using demographic model selection.</title>
        <authorList>
            <person name="Kioukis A."/>
            <person name="Michalopoulou V.A."/>
            <person name="Briers L."/>
            <person name="Pirintsos S."/>
            <person name="Studholme D.J."/>
            <person name="Pavlidis P."/>
            <person name="Sarris P.F."/>
        </authorList>
    </citation>
    <scope>NUCLEOTIDE SEQUENCE [LARGE SCALE GENOMIC DNA]</scope>
    <source>
        <strain evidence="15">cv. PFS-1207/04</strain>
    </source>
</reference>
<evidence type="ECO:0000256" key="5">
    <source>
        <dbReference type="ARBA" id="ARBA00022741"/>
    </source>
</evidence>
<evidence type="ECO:0000256" key="6">
    <source>
        <dbReference type="ARBA" id="ARBA00022777"/>
    </source>
</evidence>
<dbReference type="Gene3D" id="1.10.510.10">
    <property type="entry name" value="Transferase(Phosphotransferase) domain 1"/>
    <property type="match status" value="2"/>
</dbReference>
<keyword evidence="7 10" id="KW-0067">ATP-binding</keyword>
<evidence type="ECO:0000256" key="10">
    <source>
        <dbReference type="PROSITE-ProRule" id="PRU10141"/>
    </source>
</evidence>
<dbReference type="CDD" id="cd07841">
    <property type="entry name" value="STKc_CDK7"/>
    <property type="match status" value="1"/>
</dbReference>
<dbReference type="InterPro" id="IPR008271">
    <property type="entry name" value="Ser/Thr_kinase_AS"/>
</dbReference>